<dbReference type="AlphaFoldDB" id="A0A1W6AJK8"/>
<evidence type="ECO:0000313" key="1">
    <source>
        <dbReference type="EMBL" id="ARJ26014.1"/>
    </source>
</evidence>
<dbReference type="InterPro" id="IPR006944">
    <property type="entry name" value="Phage/GTA_portal"/>
</dbReference>
<organism evidence="1 2">
    <name type="scientific">Bacillus mycoides</name>
    <dbReference type="NCBI Taxonomy" id="1405"/>
    <lineage>
        <taxon>Bacteria</taxon>
        <taxon>Bacillati</taxon>
        <taxon>Bacillota</taxon>
        <taxon>Bacilli</taxon>
        <taxon>Bacillales</taxon>
        <taxon>Bacillaceae</taxon>
        <taxon>Bacillus</taxon>
        <taxon>Bacillus cereus group</taxon>
    </lineage>
</organism>
<keyword evidence="1" id="KW-0614">Plasmid</keyword>
<sequence>MSDKKTIKNVKVFSINKAADDPKNKEDNSKQMAVDPFAQIYGDKGLVKPPYDMKVLLDIKESNPIHSACISAKVDDIAGVGFDFAPFEEVKEAASQEQYKRLKDFMRKCNPEMTSSEILRAVWEDYETVGWGIIEVVRDKKGESPVELYHIPAHTVRAHKDKVRFAQIVNNKERWFKKFGYSDEYHLADGRPLGAEDIVENGTEKAGEVIVIRKFGSRSSYYGIPNYVSSIGSIVGSQAVRDYNINFFTGKTIPDSILFLEGVDEIDSGTENELKVFFSAETKGEHHKLAVVPVPPGAKARLEKISPDVKEGSFRLYKQDSAMEICVAHRVPPYRIGWAMTGSLGQTTAKEMNEMYKRSIIEPGQEILEHRLNNQLFRVFAEILGDLDWHFKLNEIDTDDREADLKYAKDSYEGGILKLNESRKVVGYEPVPEGDKFFDGKTESSLPEPIAKSADNEQDNLIAINAFREKHEEVEKAMQKKVADFFPSRENGS</sequence>
<dbReference type="InterPro" id="IPR016753">
    <property type="entry name" value="PBSX_Firmicutes"/>
</dbReference>
<protein>
    <submittedName>
        <fullName evidence="1">Phage portal protein</fullName>
    </submittedName>
</protein>
<dbReference type="PIRSF" id="PIRSF019260">
    <property type="entry name" value="PBSX_XkdE_prd"/>
    <property type="match status" value="1"/>
</dbReference>
<dbReference type="Pfam" id="PF04860">
    <property type="entry name" value="Phage_portal"/>
    <property type="match status" value="1"/>
</dbReference>
<proteinExistence type="predicted"/>
<evidence type="ECO:0000313" key="2">
    <source>
        <dbReference type="Proteomes" id="UP000192932"/>
    </source>
</evidence>
<gene>
    <name evidence="1" type="ORF">B7492_33840</name>
</gene>
<accession>A0A1W6AJK8</accession>
<dbReference type="RefSeq" id="WP_085313688.1">
    <property type="nucleotide sequence ID" value="NZ_CP020749.1"/>
</dbReference>
<dbReference type="Proteomes" id="UP000192932">
    <property type="component" value="Plasmid unnamed6"/>
</dbReference>
<reference evidence="1 2" key="1">
    <citation type="submission" date="2017-04" db="EMBL/GenBank/DDBJ databases">
        <title>The Characteristic of a Fine Plant Growth-Promoting Rhizobacteria Bacillus mycoides Gnyt1 and its Whole Genome Sequencing Analysis.</title>
        <authorList>
            <person name="Li J.H."/>
            <person name="Yao T."/>
        </authorList>
    </citation>
    <scope>NUCLEOTIDE SEQUENCE [LARGE SCALE GENOMIC DNA]</scope>
    <source>
        <strain evidence="1 2">Gnyt1</strain>
        <plasmid evidence="2">Plasmid unnamed6</plasmid>
    </source>
</reference>
<name>A0A1W6AJK8_BACMY</name>
<dbReference type="EMBL" id="CP020749">
    <property type="protein sequence ID" value="ARJ26014.1"/>
    <property type="molecule type" value="Genomic_DNA"/>
</dbReference>
<geneLocation type="plasmid" evidence="1 2">
    <name>unnamed6</name>
</geneLocation>